<keyword evidence="1" id="KW-0472">Membrane</keyword>
<evidence type="ECO:0000313" key="3">
    <source>
        <dbReference type="EMBL" id="GGU00735.1"/>
    </source>
</evidence>
<feature type="transmembrane region" description="Helical" evidence="1">
    <location>
        <begin position="64"/>
        <end position="85"/>
    </location>
</feature>
<sequence length="147" mass="15773">MMSQRGGALGLVILVLLLALLIVALISPIFLLGSVPLALGVGSQDKYGIPLGAVSLLAYFLHGVYYVLAVSLMIGVVALVLLKYVRSRAFYCLDRPFLLLRFMVIGYCCSLWGGVSRGKQSAARGNTSFLYLNPGRPRPTHSAKSLG</sequence>
<keyword evidence="4" id="KW-1185">Reference proteome</keyword>
<gene>
    <name evidence="3" type="ORF">GCM10007116_17500</name>
    <name evidence="2" type="ORF">HS1genome_1496</name>
</gene>
<accession>A0A348B4K5</accession>
<keyword evidence="1" id="KW-0812">Transmembrane</keyword>
<dbReference type="Proteomes" id="UP000276741">
    <property type="component" value="Chromosome"/>
</dbReference>
<evidence type="ECO:0000313" key="4">
    <source>
        <dbReference type="Proteomes" id="UP000276741"/>
    </source>
</evidence>
<proteinExistence type="predicted"/>
<reference evidence="3" key="4">
    <citation type="submission" date="2020-09" db="EMBL/GenBank/DDBJ databases">
        <authorList>
            <person name="Sun Q."/>
            <person name="Ohkuma M."/>
        </authorList>
    </citation>
    <scope>NUCLEOTIDE SEQUENCE</scope>
    <source>
        <strain evidence="3">JCM 31740</strain>
    </source>
</reference>
<evidence type="ECO:0000313" key="2">
    <source>
        <dbReference type="EMBL" id="BBD73107.1"/>
    </source>
</evidence>
<dbReference type="AlphaFoldDB" id="A0A348B4K5"/>
<protein>
    <submittedName>
        <fullName evidence="2">Uncharacterized protein</fullName>
    </submittedName>
</protein>
<dbReference type="Proteomes" id="UP000616143">
    <property type="component" value="Unassembled WGS sequence"/>
</dbReference>
<keyword evidence="1" id="KW-1133">Transmembrane helix</keyword>
<dbReference type="KEGG" id="sacd:HS1genome_1496"/>
<feature type="transmembrane region" description="Helical" evidence="1">
    <location>
        <begin position="97"/>
        <end position="115"/>
    </location>
</feature>
<dbReference type="GeneID" id="43869414"/>
<reference evidence="4" key="2">
    <citation type="submission" date="2018-04" db="EMBL/GenBank/DDBJ databases">
        <title>Complete genome sequence of Sulfodiicoccus acidiphilus strain HS-1.</title>
        <authorList>
            <person name="Sakai H.D."/>
            <person name="Kurosawa N."/>
        </authorList>
    </citation>
    <scope>NUCLEOTIDE SEQUENCE [LARGE SCALE GENOMIC DNA]</scope>
    <source>
        <strain evidence="4">HS-1</strain>
    </source>
</reference>
<reference evidence="2" key="3">
    <citation type="journal article" date="2019" name="BMC Res. Notes">
        <title>Complete genome sequence of the Sulfodiicoccus acidiphilus strain HS-1T, the first crenarchaeon that lacks polB3, isolated from an acidic hot spring in Ohwaku-dani, Hakone, Japan.</title>
        <authorList>
            <person name="Sakai H.D."/>
            <person name="Kurosawa N."/>
        </authorList>
    </citation>
    <scope>NUCLEOTIDE SEQUENCE</scope>
    <source>
        <strain evidence="2">HS-1</strain>
    </source>
</reference>
<organism evidence="2 4">
    <name type="scientific">Sulfodiicoccus acidiphilus</name>
    <dbReference type="NCBI Taxonomy" id="1670455"/>
    <lineage>
        <taxon>Archaea</taxon>
        <taxon>Thermoproteota</taxon>
        <taxon>Thermoprotei</taxon>
        <taxon>Sulfolobales</taxon>
        <taxon>Sulfolobaceae</taxon>
        <taxon>Sulfodiicoccus</taxon>
    </lineage>
</organism>
<dbReference type="EMBL" id="AP018553">
    <property type="protein sequence ID" value="BBD73107.1"/>
    <property type="molecule type" value="Genomic_DNA"/>
</dbReference>
<reference evidence="3" key="1">
    <citation type="journal article" date="2014" name="Int. J. Syst. Evol. Microbiol.">
        <title>Complete genome sequence of Corynebacterium casei LMG S-19264T (=DSM 44701T), isolated from a smear-ripened cheese.</title>
        <authorList>
            <consortium name="US DOE Joint Genome Institute (JGI-PGF)"/>
            <person name="Walter F."/>
            <person name="Albersmeier A."/>
            <person name="Kalinowski J."/>
            <person name="Ruckert C."/>
        </authorList>
    </citation>
    <scope>NUCLEOTIDE SEQUENCE</scope>
    <source>
        <strain evidence="3">JCM 31740</strain>
    </source>
</reference>
<evidence type="ECO:0000256" key="1">
    <source>
        <dbReference type="SAM" id="Phobius"/>
    </source>
</evidence>
<name>A0A348B4K5_9CREN</name>
<dbReference type="EMBL" id="BMQS01000017">
    <property type="protein sequence ID" value="GGU00735.1"/>
    <property type="molecule type" value="Genomic_DNA"/>
</dbReference>
<dbReference type="RefSeq" id="WP_162299809.1">
    <property type="nucleotide sequence ID" value="NZ_AP018553.1"/>
</dbReference>